<keyword evidence="1" id="KW-0233">DNA recombination</keyword>
<dbReference type="Gene3D" id="1.10.443.10">
    <property type="entry name" value="Intergrase catalytic core"/>
    <property type="match status" value="1"/>
</dbReference>
<evidence type="ECO:0000256" key="1">
    <source>
        <dbReference type="ARBA" id="ARBA00023172"/>
    </source>
</evidence>
<name>A0AB73BW27_9FUSO</name>
<dbReference type="AlphaFoldDB" id="A0AB73BW27"/>
<gene>
    <name evidence="3" type="ORF">FUSO3_06295</name>
</gene>
<feature type="domain" description="Tyr recombinase" evidence="2">
    <location>
        <begin position="10"/>
        <end position="204"/>
    </location>
</feature>
<dbReference type="PANTHER" id="PTHR30349:SF64">
    <property type="entry name" value="PROPHAGE INTEGRASE INTD-RELATED"/>
    <property type="match status" value="1"/>
</dbReference>
<dbReference type="GO" id="GO:0006310">
    <property type="term" value="P:DNA recombination"/>
    <property type="evidence" value="ECO:0007669"/>
    <property type="project" value="UniProtKB-KW"/>
</dbReference>
<dbReference type="InterPro" id="IPR050090">
    <property type="entry name" value="Tyrosine_recombinase_XerCD"/>
</dbReference>
<dbReference type="Pfam" id="PF00589">
    <property type="entry name" value="Phage_integrase"/>
    <property type="match status" value="1"/>
</dbReference>
<organism evidence="3 4">
    <name type="scientific">Fusobacterium necrophorum BL</name>
    <dbReference type="NCBI Taxonomy" id="1441732"/>
    <lineage>
        <taxon>Bacteria</taxon>
        <taxon>Fusobacteriati</taxon>
        <taxon>Fusobacteriota</taxon>
        <taxon>Fusobacteriia</taxon>
        <taxon>Fusobacteriales</taxon>
        <taxon>Fusobacteriaceae</taxon>
        <taxon>Fusobacterium</taxon>
    </lineage>
</organism>
<dbReference type="RefSeq" id="WP_051611742.1">
    <property type="nucleotide sequence ID" value="NZ_JAAC01000101.1"/>
</dbReference>
<dbReference type="GO" id="GO:0015074">
    <property type="term" value="P:DNA integration"/>
    <property type="evidence" value="ECO:0007669"/>
    <property type="project" value="InterPro"/>
</dbReference>
<comment type="caution">
    <text evidence="3">The sequence shown here is derived from an EMBL/GenBank/DDBJ whole genome shotgun (WGS) entry which is preliminary data.</text>
</comment>
<reference evidence="3 4" key="1">
    <citation type="submission" date="2014-01" db="EMBL/GenBank/DDBJ databases">
        <title>Comparative genomics of Fusobacterium necrophorum wild isolates.</title>
        <authorList>
            <person name="Kittichotirat W."/>
            <person name="Bumgarner R.E."/>
            <person name="Lawrence P."/>
        </authorList>
    </citation>
    <scope>NUCLEOTIDE SEQUENCE [LARGE SCALE GENOMIC DNA]</scope>
    <source>
        <strain evidence="3 4">BL</strain>
    </source>
</reference>
<dbReference type="CDD" id="cd01189">
    <property type="entry name" value="INT_ICEBs1_C_like"/>
    <property type="match status" value="1"/>
</dbReference>
<dbReference type="PANTHER" id="PTHR30349">
    <property type="entry name" value="PHAGE INTEGRASE-RELATED"/>
    <property type="match status" value="1"/>
</dbReference>
<dbReference type="InterPro" id="IPR011010">
    <property type="entry name" value="DNA_brk_join_enz"/>
</dbReference>
<dbReference type="Proteomes" id="UP000027473">
    <property type="component" value="Unassembled WGS sequence"/>
</dbReference>
<dbReference type="SUPFAM" id="SSF56349">
    <property type="entry name" value="DNA breaking-rejoining enzymes"/>
    <property type="match status" value="1"/>
</dbReference>
<dbReference type="PROSITE" id="PS51898">
    <property type="entry name" value="TYR_RECOMBINASE"/>
    <property type="match status" value="1"/>
</dbReference>
<evidence type="ECO:0000313" key="3">
    <source>
        <dbReference type="EMBL" id="KDE63035.1"/>
    </source>
</evidence>
<protein>
    <submittedName>
        <fullName evidence="3">Integrase</fullName>
    </submittedName>
</protein>
<dbReference type="InterPro" id="IPR013762">
    <property type="entry name" value="Integrase-like_cat_sf"/>
</dbReference>
<dbReference type="EMBL" id="JAAC01000101">
    <property type="protein sequence ID" value="KDE63035.1"/>
    <property type="molecule type" value="Genomic_DNA"/>
</dbReference>
<accession>A0AB73BW27</accession>
<proteinExistence type="predicted"/>
<evidence type="ECO:0000259" key="2">
    <source>
        <dbReference type="PROSITE" id="PS51898"/>
    </source>
</evidence>
<dbReference type="InterPro" id="IPR002104">
    <property type="entry name" value="Integrase_catalytic"/>
</dbReference>
<sequence length="209" mass="24762">MKKDKITSLELLKQINYYRKQEAITQALDLRNITDCILYFTFYTGLRLGEVLAIKWDNIRGNILFVKEQYQKDVRVDEDGNRKTVYIFKYMLKTPSSVRDIPLPKKLMDLLENIPRINDLVFCDENGNPLERKRPDRRIKSICRELGIDDSRTFHSIRHTYATRLFEMDIPVKTVQSLLGHSDIQTTMNIYTHVMKEKKLEVLEKLDDM</sequence>
<evidence type="ECO:0000313" key="4">
    <source>
        <dbReference type="Proteomes" id="UP000027473"/>
    </source>
</evidence>
<dbReference type="GO" id="GO:0003677">
    <property type="term" value="F:DNA binding"/>
    <property type="evidence" value="ECO:0007669"/>
    <property type="project" value="InterPro"/>
</dbReference>